<reference evidence="2" key="1">
    <citation type="submission" date="2023-07" db="EMBL/GenBank/DDBJ databases">
        <authorList>
            <consortium name="AG Swart"/>
            <person name="Singh M."/>
            <person name="Singh A."/>
            <person name="Seah K."/>
            <person name="Emmerich C."/>
        </authorList>
    </citation>
    <scope>NUCLEOTIDE SEQUENCE</scope>
    <source>
        <strain evidence="2">DP1</strain>
    </source>
</reference>
<evidence type="ECO:0000256" key="1">
    <source>
        <dbReference type="SAM" id="Phobius"/>
    </source>
</evidence>
<keyword evidence="1" id="KW-1133">Transmembrane helix</keyword>
<name>A0AAD1Y4E4_EUPCR</name>
<comment type="caution">
    <text evidence="2">The sequence shown here is derived from an EMBL/GenBank/DDBJ whole genome shotgun (WGS) entry which is preliminary data.</text>
</comment>
<evidence type="ECO:0000313" key="2">
    <source>
        <dbReference type="EMBL" id="CAI2384498.1"/>
    </source>
</evidence>
<feature type="transmembrane region" description="Helical" evidence="1">
    <location>
        <begin position="44"/>
        <end position="63"/>
    </location>
</feature>
<keyword evidence="1" id="KW-0472">Membrane</keyword>
<keyword evidence="3" id="KW-1185">Reference proteome</keyword>
<dbReference type="Proteomes" id="UP001295684">
    <property type="component" value="Unassembled WGS sequence"/>
</dbReference>
<evidence type="ECO:0000313" key="3">
    <source>
        <dbReference type="Proteomes" id="UP001295684"/>
    </source>
</evidence>
<dbReference type="AlphaFoldDB" id="A0AAD1Y4E4"/>
<keyword evidence="1" id="KW-0812">Transmembrane</keyword>
<gene>
    <name evidence="2" type="ORF">ECRASSUSDP1_LOCUS26028</name>
</gene>
<accession>A0AAD1Y4E4</accession>
<dbReference type="EMBL" id="CAMPGE010026833">
    <property type="protein sequence ID" value="CAI2384498.1"/>
    <property type="molecule type" value="Genomic_DNA"/>
</dbReference>
<proteinExistence type="predicted"/>
<protein>
    <submittedName>
        <fullName evidence="2">Uncharacterized protein</fullName>
    </submittedName>
</protein>
<organism evidence="2 3">
    <name type="scientific">Euplotes crassus</name>
    <dbReference type="NCBI Taxonomy" id="5936"/>
    <lineage>
        <taxon>Eukaryota</taxon>
        <taxon>Sar</taxon>
        <taxon>Alveolata</taxon>
        <taxon>Ciliophora</taxon>
        <taxon>Intramacronucleata</taxon>
        <taxon>Spirotrichea</taxon>
        <taxon>Hypotrichia</taxon>
        <taxon>Euplotida</taxon>
        <taxon>Euplotidae</taxon>
        <taxon>Moneuplotes</taxon>
    </lineage>
</organism>
<sequence>MSGQAVIHATGLRDCLKDCSYRGSSIMLPCNEQYQKHCIFQASMSVRVPYFHIFICFLMQIILQKF</sequence>